<gene>
    <name evidence="3" type="ORF">H5P28_10400</name>
</gene>
<evidence type="ECO:0000313" key="4">
    <source>
        <dbReference type="Proteomes" id="UP000546464"/>
    </source>
</evidence>
<dbReference type="EMBL" id="JACHVB010000032">
    <property type="protein sequence ID" value="MBC2594670.1"/>
    <property type="molecule type" value="Genomic_DNA"/>
</dbReference>
<comment type="caution">
    <text evidence="3">The sequence shown here is derived from an EMBL/GenBank/DDBJ whole genome shotgun (WGS) entry which is preliminary data.</text>
</comment>
<dbReference type="AlphaFoldDB" id="A0A842HEM1"/>
<evidence type="ECO:0008006" key="5">
    <source>
        <dbReference type="Google" id="ProtNLM"/>
    </source>
</evidence>
<evidence type="ECO:0000256" key="1">
    <source>
        <dbReference type="SAM" id="MobiDB-lite"/>
    </source>
</evidence>
<dbReference type="Proteomes" id="UP000546464">
    <property type="component" value="Unassembled WGS sequence"/>
</dbReference>
<dbReference type="PROSITE" id="PS51257">
    <property type="entry name" value="PROKAR_LIPOPROTEIN"/>
    <property type="match status" value="1"/>
</dbReference>
<feature type="compositionally biased region" description="Polar residues" evidence="1">
    <location>
        <begin position="72"/>
        <end position="89"/>
    </location>
</feature>
<feature type="compositionally biased region" description="Basic and acidic residues" evidence="1">
    <location>
        <begin position="48"/>
        <end position="71"/>
    </location>
</feature>
<accession>A0A842HEM1</accession>
<reference evidence="3 4" key="1">
    <citation type="submission" date="2020-07" db="EMBL/GenBank/DDBJ databases">
        <authorList>
            <person name="Feng X."/>
        </authorList>
    </citation>
    <scope>NUCLEOTIDE SEQUENCE [LARGE SCALE GENOMIC DNA]</scope>
    <source>
        <strain evidence="3 4">JCM31066</strain>
    </source>
</reference>
<name>A0A842HEM1_9BACT</name>
<keyword evidence="4" id="KW-1185">Reference proteome</keyword>
<feature type="signal peptide" evidence="2">
    <location>
        <begin position="1"/>
        <end position="18"/>
    </location>
</feature>
<evidence type="ECO:0000313" key="3">
    <source>
        <dbReference type="EMBL" id="MBC2594670.1"/>
    </source>
</evidence>
<feature type="region of interest" description="Disordered" evidence="1">
    <location>
        <begin position="31"/>
        <end position="89"/>
    </location>
</feature>
<protein>
    <recommendedName>
        <fullName evidence="5">Lipoprotein</fullName>
    </recommendedName>
</protein>
<keyword evidence="2" id="KW-0732">Signal</keyword>
<organism evidence="3 4">
    <name type="scientific">Ruficoccus amylovorans</name>
    <dbReference type="NCBI Taxonomy" id="1804625"/>
    <lineage>
        <taxon>Bacteria</taxon>
        <taxon>Pseudomonadati</taxon>
        <taxon>Verrucomicrobiota</taxon>
        <taxon>Opitutia</taxon>
        <taxon>Puniceicoccales</taxon>
        <taxon>Cerasicoccaceae</taxon>
        <taxon>Ruficoccus</taxon>
    </lineage>
</organism>
<proteinExistence type="predicted"/>
<sequence>MKPVILLSLLAACLLGTAGCESYQDDVGMDPIRSTITGHPDDASTYADRVKAANEKRTSEAAENPMLKEGHSSGSNFSAPTYDPSQRYQ</sequence>
<evidence type="ECO:0000256" key="2">
    <source>
        <dbReference type="SAM" id="SignalP"/>
    </source>
</evidence>
<feature type="chain" id="PRO_5032609048" description="Lipoprotein" evidence="2">
    <location>
        <begin position="19"/>
        <end position="89"/>
    </location>
</feature>
<dbReference type="RefSeq" id="WP_185675640.1">
    <property type="nucleotide sequence ID" value="NZ_JACHVB010000032.1"/>
</dbReference>